<accession>A0AA39MIS6</accession>
<feature type="non-terminal residue" evidence="1">
    <location>
        <position position="179"/>
    </location>
</feature>
<name>A0AA39MIS6_ARMTA</name>
<comment type="caution">
    <text evidence="1">The sequence shown here is derived from an EMBL/GenBank/DDBJ whole genome shotgun (WGS) entry which is preliminary data.</text>
</comment>
<dbReference type="Proteomes" id="UP001175211">
    <property type="component" value="Unassembled WGS sequence"/>
</dbReference>
<dbReference type="GeneID" id="85352500"/>
<dbReference type="EMBL" id="JAUEPS010000158">
    <property type="protein sequence ID" value="KAK0435229.1"/>
    <property type="molecule type" value="Genomic_DNA"/>
</dbReference>
<keyword evidence="2" id="KW-1185">Reference proteome</keyword>
<dbReference type="PANTHER" id="PTHR48472:SF1">
    <property type="entry name" value="TC1-LIKE TRANSPOSASE DDE DOMAIN-CONTAINING PROTEIN"/>
    <property type="match status" value="1"/>
</dbReference>
<sequence>MPTRVISKDIKDRIPILFYEQDRTVKEICLILGIKKSTVYLALSWFRSYGKPYNPDVHRIGRRRKLEHTDVRFICLLLKQRHCIYLDEIQEQLSTHRNITVSLSTLFHTLHTLHFSRKTVSAKALEQNLMDRAIFMNEIADLLTNPDQLMSIDEVARNRRTSSRKMGYAPRGLRCVSRR</sequence>
<gene>
    <name evidence="1" type="ORF">EV420DRAFT_1343632</name>
</gene>
<reference evidence="1" key="1">
    <citation type="submission" date="2023-06" db="EMBL/GenBank/DDBJ databases">
        <authorList>
            <consortium name="Lawrence Berkeley National Laboratory"/>
            <person name="Ahrendt S."/>
            <person name="Sahu N."/>
            <person name="Indic B."/>
            <person name="Wong-Bajracharya J."/>
            <person name="Merenyi Z."/>
            <person name="Ke H.-M."/>
            <person name="Monk M."/>
            <person name="Kocsube S."/>
            <person name="Drula E."/>
            <person name="Lipzen A."/>
            <person name="Balint B."/>
            <person name="Henrissat B."/>
            <person name="Andreopoulos B."/>
            <person name="Martin F.M."/>
            <person name="Harder C.B."/>
            <person name="Rigling D."/>
            <person name="Ford K.L."/>
            <person name="Foster G.D."/>
            <person name="Pangilinan J."/>
            <person name="Papanicolaou A."/>
            <person name="Barry K."/>
            <person name="LaButti K."/>
            <person name="Viragh M."/>
            <person name="Koriabine M."/>
            <person name="Yan M."/>
            <person name="Riley R."/>
            <person name="Champramary S."/>
            <person name="Plett K.L."/>
            <person name="Tsai I.J."/>
            <person name="Slot J."/>
            <person name="Sipos G."/>
            <person name="Plett J."/>
            <person name="Nagy L.G."/>
            <person name="Grigoriev I.V."/>
        </authorList>
    </citation>
    <scope>NUCLEOTIDE SEQUENCE</scope>
    <source>
        <strain evidence="1">CCBAS 213</strain>
    </source>
</reference>
<dbReference type="SUPFAM" id="SSF46689">
    <property type="entry name" value="Homeodomain-like"/>
    <property type="match status" value="1"/>
</dbReference>
<dbReference type="InterPro" id="IPR009057">
    <property type="entry name" value="Homeodomain-like_sf"/>
</dbReference>
<dbReference type="AlphaFoldDB" id="A0AA39MIS6"/>
<organism evidence="1 2">
    <name type="scientific">Armillaria tabescens</name>
    <name type="common">Ringless honey mushroom</name>
    <name type="synonym">Agaricus tabescens</name>
    <dbReference type="NCBI Taxonomy" id="1929756"/>
    <lineage>
        <taxon>Eukaryota</taxon>
        <taxon>Fungi</taxon>
        <taxon>Dikarya</taxon>
        <taxon>Basidiomycota</taxon>
        <taxon>Agaricomycotina</taxon>
        <taxon>Agaricomycetes</taxon>
        <taxon>Agaricomycetidae</taxon>
        <taxon>Agaricales</taxon>
        <taxon>Marasmiineae</taxon>
        <taxon>Physalacriaceae</taxon>
        <taxon>Desarmillaria</taxon>
    </lineage>
</organism>
<dbReference type="PANTHER" id="PTHR48472">
    <property type="entry name" value="TC1-LIKE TRANSPOSASE DDE DOMAIN-CONTAINING PROTEIN"/>
    <property type="match status" value="1"/>
</dbReference>
<protein>
    <submittedName>
        <fullName evidence="1">Uncharacterized protein</fullName>
    </submittedName>
</protein>
<evidence type="ECO:0000313" key="2">
    <source>
        <dbReference type="Proteomes" id="UP001175211"/>
    </source>
</evidence>
<proteinExistence type="predicted"/>
<evidence type="ECO:0000313" key="1">
    <source>
        <dbReference type="EMBL" id="KAK0435229.1"/>
    </source>
</evidence>
<dbReference type="RefSeq" id="XP_060321923.1">
    <property type="nucleotide sequence ID" value="XM_060468952.1"/>
</dbReference>